<evidence type="ECO:0000256" key="3">
    <source>
        <dbReference type="ARBA" id="ARBA00022946"/>
    </source>
</evidence>
<dbReference type="PANTHER" id="PTHR13450:SF4">
    <property type="entry name" value="LARGE RIBOSOMAL SUBUNIT PROTEIN ML42"/>
    <property type="match status" value="1"/>
</dbReference>
<protein>
    <recommendedName>
        <fullName evidence="7">Large ribosomal subunit protein mL42</fullName>
    </recommendedName>
</protein>
<proteinExistence type="inferred from homology"/>
<evidence type="ECO:0000256" key="6">
    <source>
        <dbReference type="ARBA" id="ARBA00023274"/>
    </source>
</evidence>
<gene>
    <name evidence="8" type="primary">MRPL42</name>
    <name evidence="8" type="ORF">GWK47_025072</name>
</gene>
<dbReference type="PANTHER" id="PTHR13450">
    <property type="entry name" value="MITOCHONDRIAL 39S RIBOSOMAL PROTEIN L42"/>
    <property type="match status" value="1"/>
</dbReference>
<comment type="similarity">
    <text evidence="2">Belongs to the mitochondrion-specific ribosomal protein mL42 family.</text>
</comment>
<keyword evidence="9" id="KW-1185">Reference proteome</keyword>
<dbReference type="OrthoDB" id="1107506at2759"/>
<dbReference type="InterPro" id="IPR019346">
    <property type="entry name" value="Ribosomal_mL42"/>
</dbReference>
<accession>A0A8J5CFD0</accession>
<evidence type="ECO:0000313" key="8">
    <source>
        <dbReference type="EMBL" id="KAG0702589.1"/>
    </source>
</evidence>
<sequence>MCSWIALVVLQDQCFVSERRAWVTTLEEVRRINGREEAVVMTDDGKTIVCWHPQPDIPYEMTAPLPAASAESDSVLKVQAQDMKKIFQRKHPYFINKALRELTFTNKHIWYPRPEKRFAKKNPPRDREYL</sequence>
<evidence type="ECO:0000256" key="7">
    <source>
        <dbReference type="ARBA" id="ARBA00035189"/>
    </source>
</evidence>
<evidence type="ECO:0000256" key="2">
    <source>
        <dbReference type="ARBA" id="ARBA00005556"/>
    </source>
</evidence>
<dbReference type="Proteomes" id="UP000770661">
    <property type="component" value="Unassembled WGS sequence"/>
</dbReference>
<evidence type="ECO:0000313" key="9">
    <source>
        <dbReference type="Proteomes" id="UP000770661"/>
    </source>
</evidence>
<dbReference type="Pfam" id="PF10210">
    <property type="entry name" value="MRP-S32"/>
    <property type="match status" value="1"/>
</dbReference>
<keyword evidence="4 8" id="KW-0689">Ribosomal protein</keyword>
<organism evidence="8 9">
    <name type="scientific">Chionoecetes opilio</name>
    <name type="common">Atlantic snow crab</name>
    <name type="synonym">Cancer opilio</name>
    <dbReference type="NCBI Taxonomy" id="41210"/>
    <lineage>
        <taxon>Eukaryota</taxon>
        <taxon>Metazoa</taxon>
        <taxon>Ecdysozoa</taxon>
        <taxon>Arthropoda</taxon>
        <taxon>Crustacea</taxon>
        <taxon>Multicrustacea</taxon>
        <taxon>Malacostraca</taxon>
        <taxon>Eumalacostraca</taxon>
        <taxon>Eucarida</taxon>
        <taxon>Decapoda</taxon>
        <taxon>Pleocyemata</taxon>
        <taxon>Brachyura</taxon>
        <taxon>Eubrachyura</taxon>
        <taxon>Majoidea</taxon>
        <taxon>Majidae</taxon>
        <taxon>Chionoecetes</taxon>
    </lineage>
</organism>
<comment type="caution">
    <text evidence="8">The sequence shown here is derived from an EMBL/GenBank/DDBJ whole genome shotgun (WGS) entry which is preliminary data.</text>
</comment>
<keyword evidence="5" id="KW-0496">Mitochondrion</keyword>
<dbReference type="AlphaFoldDB" id="A0A8J5CFD0"/>
<dbReference type="GO" id="GO:0005762">
    <property type="term" value="C:mitochondrial large ribosomal subunit"/>
    <property type="evidence" value="ECO:0007669"/>
    <property type="project" value="TreeGrafter"/>
</dbReference>
<keyword evidence="3" id="KW-0809">Transit peptide</keyword>
<evidence type="ECO:0000256" key="4">
    <source>
        <dbReference type="ARBA" id="ARBA00022980"/>
    </source>
</evidence>
<evidence type="ECO:0000256" key="5">
    <source>
        <dbReference type="ARBA" id="ARBA00023128"/>
    </source>
</evidence>
<name>A0A8J5CFD0_CHIOP</name>
<reference evidence="8" key="1">
    <citation type="submission" date="2020-07" db="EMBL/GenBank/DDBJ databases">
        <title>The High-quality genome of the commercially important snow crab, Chionoecetes opilio.</title>
        <authorList>
            <person name="Jeong J.-H."/>
            <person name="Ryu S."/>
        </authorList>
    </citation>
    <scope>NUCLEOTIDE SEQUENCE</scope>
    <source>
        <strain evidence="8">MADBK_172401_WGS</strain>
        <tissue evidence="8">Digestive gland</tissue>
    </source>
</reference>
<comment type="subcellular location">
    <subcellularLocation>
        <location evidence="1">Mitochondrion</location>
    </subcellularLocation>
</comment>
<evidence type="ECO:0000256" key="1">
    <source>
        <dbReference type="ARBA" id="ARBA00004173"/>
    </source>
</evidence>
<dbReference type="EMBL" id="JACEEZ010025266">
    <property type="protein sequence ID" value="KAG0702589.1"/>
    <property type="molecule type" value="Genomic_DNA"/>
</dbReference>
<keyword evidence="6" id="KW-0687">Ribonucleoprotein</keyword>